<reference evidence="1" key="1">
    <citation type="submission" date="2020-09" db="EMBL/GenBank/DDBJ databases">
        <authorList>
            <person name="Kim M.K."/>
        </authorList>
    </citation>
    <scope>NUCLEOTIDE SEQUENCE</scope>
    <source>
        <strain evidence="1">BT664</strain>
    </source>
</reference>
<dbReference type="AlphaFoldDB" id="A0A927GHR6"/>
<name>A0A927GHR6_9BACT</name>
<protein>
    <submittedName>
        <fullName evidence="1">Uncharacterized protein</fullName>
    </submittedName>
</protein>
<dbReference type="Proteomes" id="UP000612233">
    <property type="component" value="Unassembled WGS sequence"/>
</dbReference>
<evidence type="ECO:0000313" key="1">
    <source>
        <dbReference type="EMBL" id="MBD2766617.1"/>
    </source>
</evidence>
<comment type="caution">
    <text evidence="1">The sequence shown here is derived from an EMBL/GenBank/DDBJ whole genome shotgun (WGS) entry which is preliminary data.</text>
</comment>
<accession>A0A927GHR6</accession>
<proteinExistence type="predicted"/>
<dbReference type="EMBL" id="JACXAD010000002">
    <property type="protein sequence ID" value="MBD2766617.1"/>
    <property type="molecule type" value="Genomic_DNA"/>
</dbReference>
<dbReference type="RefSeq" id="WP_191003454.1">
    <property type="nucleotide sequence ID" value="NZ_JACXAD010000002.1"/>
</dbReference>
<gene>
    <name evidence="1" type="ORF">IC235_01765</name>
</gene>
<organism evidence="1 2">
    <name type="scientific">Hymenobacter montanus</name>
    <dbReference type="NCBI Taxonomy" id="2771359"/>
    <lineage>
        <taxon>Bacteria</taxon>
        <taxon>Pseudomonadati</taxon>
        <taxon>Bacteroidota</taxon>
        <taxon>Cytophagia</taxon>
        <taxon>Cytophagales</taxon>
        <taxon>Hymenobacteraceae</taxon>
        <taxon>Hymenobacter</taxon>
    </lineage>
</organism>
<sequence length="155" mass="15423">MSFSLHSLRVATTVLAFASLSACSKKKDDPAPAPAAPATGVSWTIDGSNVTAAGVLARSVGTGVIITASTTSNTSVILGVARRVGTYALPDPTGTGDQAALYSTGPAANQTYNATAGTITVTSVTATNIVGTFTFTGSNGTASKTVSNGQFNVNF</sequence>
<keyword evidence="2" id="KW-1185">Reference proteome</keyword>
<evidence type="ECO:0000313" key="2">
    <source>
        <dbReference type="Proteomes" id="UP000612233"/>
    </source>
</evidence>